<dbReference type="InterPro" id="IPR028350">
    <property type="entry name" value="DNAC/IstB-like"/>
</dbReference>
<accession>A0A9X5BFX0</accession>
<keyword evidence="3" id="KW-1185">Reference proteome</keyword>
<sequence length="255" mass="29310">MNIEIKKSLSVLELGGPAGIIEMQEKDIKLVDLSCEKRLELLLETLIQERENRLINRLIKNACFKYPSASIESLDYDARQIKKSTILNPATMGFAANATNLVITGPTGEGKTYLACALGVEACRQTYRVLYIRMPDLMRNFENQNDNLRGLTKYRKRIGNYQILIRDEWLNYKLTEKDAKNLYELFEQRSGNNATIFVGQYPVDEWHNRPGGGTQADSIMDRIIHNAYEIPTNETNLRKLYDSKKLKRLVDKIEA</sequence>
<dbReference type="Gene3D" id="3.40.50.300">
    <property type="entry name" value="P-loop containing nucleotide triphosphate hydrolases"/>
    <property type="match status" value="1"/>
</dbReference>
<keyword evidence="2" id="KW-0547">Nucleotide-binding</keyword>
<organism evidence="2 3">
    <name type="scientific">Parablautia muri</name>
    <dbReference type="NCBI Taxonomy" id="2320879"/>
    <lineage>
        <taxon>Bacteria</taxon>
        <taxon>Bacillati</taxon>
        <taxon>Bacillota</taxon>
        <taxon>Clostridia</taxon>
        <taxon>Lachnospirales</taxon>
        <taxon>Lachnospiraceae</taxon>
        <taxon>Parablautia</taxon>
    </lineage>
</organism>
<dbReference type="OrthoDB" id="9776217at2"/>
<dbReference type="CDD" id="cd00009">
    <property type="entry name" value="AAA"/>
    <property type="match status" value="1"/>
</dbReference>
<dbReference type="GO" id="GO:0005524">
    <property type="term" value="F:ATP binding"/>
    <property type="evidence" value="ECO:0007669"/>
    <property type="project" value="UniProtKB-KW"/>
</dbReference>
<dbReference type="InterPro" id="IPR027417">
    <property type="entry name" value="P-loop_NTPase"/>
</dbReference>
<dbReference type="EMBL" id="QZDT01000013">
    <property type="protein sequence ID" value="NBJ92912.1"/>
    <property type="molecule type" value="Genomic_DNA"/>
</dbReference>
<evidence type="ECO:0000313" key="2">
    <source>
        <dbReference type="EMBL" id="NBJ92912.1"/>
    </source>
</evidence>
<dbReference type="PANTHER" id="PTHR30050:SF4">
    <property type="entry name" value="ATP-BINDING PROTEIN RV3427C IN INSERTION SEQUENCE-RELATED"/>
    <property type="match status" value="1"/>
</dbReference>
<keyword evidence="2" id="KW-0067">ATP-binding</keyword>
<dbReference type="GO" id="GO:0006260">
    <property type="term" value="P:DNA replication"/>
    <property type="evidence" value="ECO:0007669"/>
    <property type="project" value="TreeGrafter"/>
</dbReference>
<name>A0A9X5BFX0_9FIRM</name>
<dbReference type="PIRSF" id="PIRSF003073">
    <property type="entry name" value="DNAC_TnpB_IstB"/>
    <property type="match status" value="1"/>
</dbReference>
<dbReference type="Proteomes" id="UP001154420">
    <property type="component" value="Unassembled WGS sequence"/>
</dbReference>
<reference evidence="2" key="1">
    <citation type="submission" date="2018-09" db="EMBL/GenBank/DDBJ databases">
        <title>Murine metabolic-syndrome-specific gut microbial biobank.</title>
        <authorList>
            <person name="Liu C."/>
        </authorList>
    </citation>
    <scope>NUCLEOTIDE SEQUENCE</scope>
    <source>
        <strain evidence="2">D42-62</strain>
    </source>
</reference>
<evidence type="ECO:0000259" key="1">
    <source>
        <dbReference type="Pfam" id="PF01695"/>
    </source>
</evidence>
<dbReference type="PANTHER" id="PTHR30050">
    <property type="entry name" value="CHROMOSOMAL REPLICATION INITIATOR PROTEIN DNAA"/>
    <property type="match status" value="1"/>
</dbReference>
<feature type="domain" description="IstB-like ATP-binding" evidence="1">
    <location>
        <begin position="22"/>
        <end position="240"/>
    </location>
</feature>
<dbReference type="Pfam" id="PF01695">
    <property type="entry name" value="IstB_IS21"/>
    <property type="match status" value="1"/>
</dbReference>
<comment type="caution">
    <text evidence="2">The sequence shown here is derived from an EMBL/GenBank/DDBJ whole genome shotgun (WGS) entry which is preliminary data.</text>
</comment>
<dbReference type="RefSeq" id="WP_160559990.1">
    <property type="nucleotide sequence ID" value="NZ_QZDT01000013.1"/>
</dbReference>
<gene>
    <name evidence="2" type="ORF">D5281_09965</name>
</gene>
<evidence type="ECO:0000313" key="3">
    <source>
        <dbReference type="Proteomes" id="UP001154420"/>
    </source>
</evidence>
<dbReference type="InterPro" id="IPR002611">
    <property type="entry name" value="IstB_ATP-bd"/>
</dbReference>
<dbReference type="SUPFAM" id="SSF52540">
    <property type="entry name" value="P-loop containing nucleoside triphosphate hydrolases"/>
    <property type="match status" value="1"/>
</dbReference>
<proteinExistence type="predicted"/>
<dbReference type="AlphaFoldDB" id="A0A9X5BFX0"/>
<protein>
    <submittedName>
        <fullName evidence="2">ATP-binding protein</fullName>
    </submittedName>
</protein>